<dbReference type="Proteomes" id="UP000591071">
    <property type="component" value="Unassembled WGS sequence"/>
</dbReference>
<name>A0A848C1F6_9FIRM</name>
<dbReference type="SUPFAM" id="SSF102114">
    <property type="entry name" value="Radical SAM enzymes"/>
    <property type="match status" value="1"/>
</dbReference>
<dbReference type="Pfam" id="PF04055">
    <property type="entry name" value="Radical_SAM"/>
    <property type="match status" value="1"/>
</dbReference>
<dbReference type="InterPro" id="IPR007197">
    <property type="entry name" value="rSAM"/>
</dbReference>
<evidence type="ECO:0000256" key="3">
    <source>
        <dbReference type="ARBA" id="ARBA00022723"/>
    </source>
</evidence>
<accession>A0A848C1F6</accession>
<evidence type="ECO:0000259" key="7">
    <source>
        <dbReference type="PROSITE" id="PS51918"/>
    </source>
</evidence>
<keyword evidence="5 6" id="KW-0411">Iron-sulfur</keyword>
<evidence type="ECO:0000313" key="9">
    <source>
        <dbReference type="Proteomes" id="UP000591071"/>
    </source>
</evidence>
<dbReference type="GO" id="GO:0051539">
    <property type="term" value="F:4 iron, 4 sulfur cluster binding"/>
    <property type="evidence" value="ECO:0007669"/>
    <property type="project" value="UniProtKB-KW"/>
</dbReference>
<dbReference type="RefSeq" id="WP_170088014.1">
    <property type="nucleotide sequence ID" value="NZ_JABAFG010000023.1"/>
</dbReference>
<dbReference type="InterPro" id="IPR013785">
    <property type="entry name" value="Aldolase_TIM"/>
</dbReference>
<dbReference type="Gene3D" id="3.20.20.70">
    <property type="entry name" value="Aldolase class I"/>
    <property type="match status" value="1"/>
</dbReference>
<dbReference type="InterPro" id="IPR016431">
    <property type="entry name" value="Pyrv-formate_lyase-activ_prd"/>
</dbReference>
<evidence type="ECO:0000313" key="8">
    <source>
        <dbReference type="EMBL" id="NME29169.1"/>
    </source>
</evidence>
<feature type="binding site" evidence="6">
    <location>
        <position position="81"/>
    </location>
    <ligand>
        <name>[4Fe-4S] cluster</name>
        <dbReference type="ChEBI" id="CHEBI:49883"/>
        <note>4Fe-4S-S-AdoMet</note>
    </ligand>
</feature>
<proteinExistence type="predicted"/>
<dbReference type="PROSITE" id="PS51918">
    <property type="entry name" value="RADICAL_SAM"/>
    <property type="match status" value="1"/>
</dbReference>
<gene>
    <name evidence="8" type="primary">amrS</name>
    <name evidence="8" type="ORF">HF872_11180</name>
</gene>
<dbReference type="SFLD" id="SFLDS00029">
    <property type="entry name" value="Radical_SAM"/>
    <property type="match status" value="1"/>
</dbReference>
<keyword evidence="1" id="KW-0004">4Fe-4S</keyword>
<feature type="binding site" evidence="6">
    <location>
        <position position="85"/>
    </location>
    <ligand>
        <name>[4Fe-4S] cluster</name>
        <dbReference type="ChEBI" id="CHEBI:49883"/>
        <note>4Fe-4S-S-AdoMet</note>
    </ligand>
</feature>
<evidence type="ECO:0000256" key="2">
    <source>
        <dbReference type="ARBA" id="ARBA00022691"/>
    </source>
</evidence>
<dbReference type="GO" id="GO:0003824">
    <property type="term" value="F:catalytic activity"/>
    <property type="evidence" value="ECO:0007669"/>
    <property type="project" value="InterPro"/>
</dbReference>
<dbReference type="SFLD" id="SFLDG01101">
    <property type="entry name" value="Uncharacterised_Radical_SAM_Su"/>
    <property type="match status" value="1"/>
</dbReference>
<sequence length="283" mass="32053">MEAAYYKRGSDQVIQCQLCPHHCHIREGETGFCRTRKNEDGTLLALNYGQCTSLALDPIEKKPFRYFHPGSQILSTGSWGCNLTCTFCQNWRISQGRPSWQELSPSAAVHLARSLKERANIGLAYTYNEPSVTYEWIRDTAPLIREAGLYNVMVTNGYIEDSPLQSLLPLIDAWNIDLKSWSDDYYRRICQGTLSPVLHTIEKAAAVSHVEVTCLILPGVNDNPENMVSLASWLASIRPDIPLHITRYFPRYHCTLPPTPIETLKTLQQIACQYLSHVHMGNV</sequence>
<dbReference type="InterPro" id="IPR058240">
    <property type="entry name" value="rSAM_sf"/>
</dbReference>
<feature type="binding site" evidence="6">
    <location>
        <position position="88"/>
    </location>
    <ligand>
        <name>[4Fe-4S] cluster</name>
        <dbReference type="ChEBI" id="CHEBI:49883"/>
        <note>4Fe-4S-S-AdoMet</note>
    </ligand>
</feature>
<keyword evidence="3 6" id="KW-0479">Metal-binding</keyword>
<dbReference type="InterPro" id="IPR027596">
    <property type="entry name" value="AmmeMemoSam_rS"/>
</dbReference>
<protein>
    <submittedName>
        <fullName evidence="8">AmmeMemoRadiSam system radical SAM enzyme</fullName>
    </submittedName>
</protein>
<dbReference type="InterPro" id="IPR034457">
    <property type="entry name" value="Organic_radical-activating"/>
</dbReference>
<keyword evidence="2 6" id="KW-0949">S-adenosyl-L-methionine</keyword>
<evidence type="ECO:0000256" key="6">
    <source>
        <dbReference type="PIRSR" id="PIRSR004869-50"/>
    </source>
</evidence>
<comment type="caution">
    <text evidence="8">The sequence shown here is derived from an EMBL/GenBank/DDBJ whole genome shotgun (WGS) entry which is preliminary data.</text>
</comment>
<dbReference type="NCBIfam" id="TIGR04337">
    <property type="entry name" value="AmmeMemoSam_rS"/>
    <property type="match status" value="1"/>
</dbReference>
<evidence type="ECO:0000256" key="5">
    <source>
        <dbReference type="ARBA" id="ARBA00023014"/>
    </source>
</evidence>
<keyword evidence="4 6" id="KW-0408">Iron</keyword>
<dbReference type="GO" id="GO:0046872">
    <property type="term" value="F:metal ion binding"/>
    <property type="evidence" value="ECO:0007669"/>
    <property type="project" value="UniProtKB-KW"/>
</dbReference>
<dbReference type="EMBL" id="JABAFG010000023">
    <property type="protein sequence ID" value="NME29169.1"/>
    <property type="molecule type" value="Genomic_DNA"/>
</dbReference>
<dbReference type="PANTHER" id="PTHR30352">
    <property type="entry name" value="PYRUVATE FORMATE-LYASE-ACTIVATING ENZYME"/>
    <property type="match status" value="1"/>
</dbReference>
<dbReference type="CDD" id="cd01335">
    <property type="entry name" value="Radical_SAM"/>
    <property type="match status" value="1"/>
</dbReference>
<evidence type="ECO:0000256" key="4">
    <source>
        <dbReference type="ARBA" id="ARBA00023004"/>
    </source>
</evidence>
<reference evidence="8 9" key="1">
    <citation type="submission" date="2020-04" db="EMBL/GenBank/DDBJ databases">
        <authorList>
            <person name="Hitch T.C.A."/>
            <person name="Wylensek D."/>
            <person name="Clavel T."/>
        </authorList>
    </citation>
    <scope>NUCLEOTIDE SEQUENCE [LARGE SCALE GENOMIC DNA]</scope>
    <source>
        <strain evidence="8 9">Oil-RF-744-FAT-WT-6-1</strain>
    </source>
</reference>
<dbReference type="AlphaFoldDB" id="A0A848C1F6"/>
<feature type="domain" description="Radical SAM core" evidence="7">
    <location>
        <begin position="66"/>
        <end position="283"/>
    </location>
</feature>
<comment type="cofactor">
    <cofactor evidence="6">
        <name>[4Fe-4S] cluster</name>
        <dbReference type="ChEBI" id="CHEBI:49883"/>
    </cofactor>
    <text evidence="6">Binds 1 [4Fe-4S] cluster. The cluster is coordinated with 3 cysteines and an exchangeable S-adenosyl-L-methionine.</text>
</comment>
<organism evidence="8 9">
    <name type="scientific">Megasphaera hexanoica</name>
    <dbReference type="NCBI Taxonomy" id="1675036"/>
    <lineage>
        <taxon>Bacteria</taxon>
        <taxon>Bacillati</taxon>
        <taxon>Bacillota</taxon>
        <taxon>Negativicutes</taxon>
        <taxon>Veillonellales</taxon>
        <taxon>Veillonellaceae</taxon>
        <taxon>Megasphaera</taxon>
    </lineage>
</organism>
<evidence type="ECO:0000256" key="1">
    <source>
        <dbReference type="ARBA" id="ARBA00022485"/>
    </source>
</evidence>
<dbReference type="PIRSF" id="PIRSF004869">
    <property type="entry name" value="PflX_prd"/>
    <property type="match status" value="1"/>
</dbReference>
<dbReference type="PANTHER" id="PTHR30352:SF5">
    <property type="entry name" value="PYRUVATE FORMATE-LYASE 1-ACTIVATING ENZYME"/>
    <property type="match status" value="1"/>
</dbReference>